<dbReference type="InterPro" id="IPR050282">
    <property type="entry name" value="Cycloisomerase_2"/>
</dbReference>
<dbReference type="SUPFAM" id="SSF50974">
    <property type="entry name" value="Nitrous oxide reductase, N-terminal domain"/>
    <property type="match status" value="1"/>
</dbReference>
<dbReference type="STRING" id="1758689.SGUI_2051"/>
<evidence type="ECO:0008006" key="4">
    <source>
        <dbReference type="Google" id="ProtNLM"/>
    </source>
</evidence>
<evidence type="ECO:0000313" key="2">
    <source>
        <dbReference type="EMBL" id="ANS79447.1"/>
    </source>
</evidence>
<dbReference type="RefSeq" id="WP_066639741.1">
    <property type="nucleotide sequence ID" value="NZ_CP014989.1"/>
</dbReference>
<dbReference type="InterPro" id="IPR015943">
    <property type="entry name" value="WD40/YVTN_repeat-like_dom_sf"/>
</dbReference>
<accession>A0A1B1NDD3</accession>
<dbReference type="GO" id="GO:0017057">
    <property type="term" value="F:6-phosphogluconolactonase activity"/>
    <property type="evidence" value="ECO:0007669"/>
    <property type="project" value="TreeGrafter"/>
</dbReference>
<dbReference type="OrthoDB" id="3725564at2"/>
<reference evidence="2 3" key="1">
    <citation type="submission" date="2016-03" db="EMBL/GenBank/DDBJ databases">
        <title>Shallow-sea hydrothermal system.</title>
        <authorList>
            <person name="Tang K."/>
        </authorList>
    </citation>
    <scope>NUCLEOTIDE SEQUENCE [LARGE SCALE GENOMIC DNA]</scope>
    <source>
        <strain evidence="2 3">JLT9</strain>
    </source>
</reference>
<evidence type="ECO:0000256" key="1">
    <source>
        <dbReference type="ARBA" id="ARBA00005564"/>
    </source>
</evidence>
<name>A0A1B1NDD3_9MICO</name>
<dbReference type="EMBL" id="CP014989">
    <property type="protein sequence ID" value="ANS79447.1"/>
    <property type="molecule type" value="Genomic_DNA"/>
</dbReference>
<gene>
    <name evidence="2" type="ORF">SGUI_2051</name>
</gene>
<dbReference type="InterPro" id="IPR019405">
    <property type="entry name" value="Lactonase_7-beta_prop"/>
</dbReference>
<dbReference type="PANTHER" id="PTHR30344:SF1">
    <property type="entry name" value="6-PHOSPHOGLUCONOLACTONASE"/>
    <property type="match status" value="1"/>
</dbReference>
<sequence>MTELVLVANAADSTISTFRVDAERPSLERIAVSEVGQGCGTFAVDVERDLVYAAAKGDPPGIDVFALDRESGRLEHLSRTDVEGSMSYLALAHGGTLLVGASYGGGSAEVFGVDGDGHVEEPTASVSWPNAHCVAVAGGGRQLYVVSLGGDVVAQYALSPAGGLAPLAPPTAAAPDGSGPRHLVLDEEEAHAYVMTEFSGEVLVYDRDASGDLVLRGQVPAYAQDRGLRHSELGADPVEGHLVWGADLHLARDGRFLLASERSESTLASLPVEEDGSLGEPVSLIDTVAQPRGFTVLSGGTFAVVTGEKDTDVALVAVAEDGTLSEVARYETGAGANWARAVTV</sequence>
<dbReference type="Pfam" id="PF10282">
    <property type="entry name" value="Lactonase"/>
    <property type="match status" value="1"/>
</dbReference>
<proteinExistence type="inferred from homology"/>
<dbReference type="Proteomes" id="UP000092482">
    <property type="component" value="Chromosome"/>
</dbReference>
<dbReference type="InterPro" id="IPR011045">
    <property type="entry name" value="N2O_reductase_N"/>
</dbReference>
<organism evidence="2 3">
    <name type="scientific">Serinicoccus hydrothermalis</name>
    <dbReference type="NCBI Taxonomy" id="1758689"/>
    <lineage>
        <taxon>Bacteria</taxon>
        <taxon>Bacillati</taxon>
        <taxon>Actinomycetota</taxon>
        <taxon>Actinomycetes</taxon>
        <taxon>Micrococcales</taxon>
        <taxon>Ornithinimicrobiaceae</taxon>
        <taxon>Serinicoccus</taxon>
    </lineage>
</organism>
<dbReference type="Gene3D" id="2.130.10.10">
    <property type="entry name" value="YVTN repeat-like/Quinoprotein amine dehydrogenase"/>
    <property type="match status" value="1"/>
</dbReference>
<dbReference type="KEGG" id="serj:SGUI_2051"/>
<comment type="similarity">
    <text evidence="1">Belongs to the cycloisomerase 2 family.</text>
</comment>
<dbReference type="PATRIC" id="fig|1758689.4.peg.2132"/>
<evidence type="ECO:0000313" key="3">
    <source>
        <dbReference type="Proteomes" id="UP000092482"/>
    </source>
</evidence>
<dbReference type="PANTHER" id="PTHR30344">
    <property type="entry name" value="6-PHOSPHOGLUCONOLACTONASE-RELATED"/>
    <property type="match status" value="1"/>
</dbReference>
<protein>
    <recommendedName>
        <fullName evidence="4">6-phosphogluconolactonase</fullName>
    </recommendedName>
</protein>
<dbReference type="AlphaFoldDB" id="A0A1B1NDD3"/>
<keyword evidence="3" id="KW-1185">Reference proteome</keyword>
<dbReference type="GO" id="GO:0005829">
    <property type="term" value="C:cytosol"/>
    <property type="evidence" value="ECO:0007669"/>
    <property type="project" value="TreeGrafter"/>
</dbReference>